<reference evidence="4" key="1">
    <citation type="journal article" date="2020" name="Fungal Divers.">
        <title>Resolving the Mortierellaceae phylogeny through synthesis of multi-gene phylogenetics and phylogenomics.</title>
        <authorList>
            <person name="Vandepol N."/>
            <person name="Liber J."/>
            <person name="Desiro A."/>
            <person name="Na H."/>
            <person name="Kennedy M."/>
            <person name="Barry K."/>
            <person name="Grigoriev I.V."/>
            <person name="Miller A.N."/>
            <person name="O'Donnell K."/>
            <person name="Stajich J.E."/>
            <person name="Bonito G."/>
        </authorList>
    </citation>
    <scope>NUCLEOTIDE SEQUENCE</scope>
    <source>
        <strain evidence="4">MES-2147</strain>
    </source>
</reference>
<dbReference type="InterPro" id="IPR012394">
    <property type="entry name" value="Aldehyde_DH_NAD(P)"/>
</dbReference>
<organism evidence="4 5">
    <name type="scientific">Modicella reniformis</name>
    <dbReference type="NCBI Taxonomy" id="1440133"/>
    <lineage>
        <taxon>Eukaryota</taxon>
        <taxon>Fungi</taxon>
        <taxon>Fungi incertae sedis</taxon>
        <taxon>Mucoromycota</taxon>
        <taxon>Mortierellomycotina</taxon>
        <taxon>Mortierellomycetes</taxon>
        <taxon>Mortierellales</taxon>
        <taxon>Mortierellaceae</taxon>
        <taxon>Modicella</taxon>
    </lineage>
</organism>
<accession>A0A9P6LRN9</accession>
<feature type="domain" description="Aldehyde dehydrogenase" evidence="3">
    <location>
        <begin position="10"/>
        <end position="222"/>
    </location>
</feature>
<gene>
    <name evidence="4" type="primary">ALDH3A2_3</name>
    <name evidence="4" type="ORF">BGZ65_009285</name>
</gene>
<evidence type="ECO:0000313" key="5">
    <source>
        <dbReference type="Proteomes" id="UP000749646"/>
    </source>
</evidence>
<proteinExistence type="inferred from homology"/>
<evidence type="ECO:0000313" key="4">
    <source>
        <dbReference type="EMBL" id="KAF9922908.1"/>
    </source>
</evidence>
<dbReference type="SUPFAM" id="SSF53720">
    <property type="entry name" value="ALDH-like"/>
    <property type="match status" value="1"/>
</dbReference>
<dbReference type="GO" id="GO:0006081">
    <property type="term" value="P:aldehyde metabolic process"/>
    <property type="evidence" value="ECO:0007669"/>
    <property type="project" value="InterPro"/>
</dbReference>
<comment type="similarity">
    <text evidence="1">Belongs to the aldehyde dehydrogenase family.</text>
</comment>
<comment type="caution">
    <text evidence="4">The sequence shown here is derived from an EMBL/GenBank/DDBJ whole genome shotgun (WGS) entry which is preliminary data.</text>
</comment>
<dbReference type="Gene3D" id="3.40.605.10">
    <property type="entry name" value="Aldehyde Dehydrogenase, Chain A, domain 1"/>
    <property type="match status" value="1"/>
</dbReference>
<sequence length="241" mass="27299">MGPVTLELALHFVAKDGNIDVVARRLTIGKFFNCGQPCIAPDCLIVERGIKGRLIEQIKKNVQGFYGASVHTSYARIINKNRFQRLIRFLDNTKGENHLWWRNSEDDLYIAPTLVLNVQEGDFCWSVGDEPSRPIHPIMVVEHLAKEGLTYVKRRYQLLALYIFSEDRSTINHILGNTRSGRVLVNDKLLQFSTTLSPFGGTGSTDIGSNYHQKSFDTFSHKRSTSTNSRAWTVPTIFAIL</sequence>
<dbReference type="Gene3D" id="3.40.309.10">
    <property type="entry name" value="Aldehyde Dehydrogenase, Chain A, domain 2"/>
    <property type="match status" value="1"/>
</dbReference>
<dbReference type="InterPro" id="IPR016162">
    <property type="entry name" value="Ald_DH_N"/>
</dbReference>
<dbReference type="GO" id="GO:0005737">
    <property type="term" value="C:cytoplasm"/>
    <property type="evidence" value="ECO:0007669"/>
    <property type="project" value="TreeGrafter"/>
</dbReference>
<dbReference type="GO" id="GO:0004029">
    <property type="term" value="F:aldehyde dehydrogenase (NAD+) activity"/>
    <property type="evidence" value="ECO:0007669"/>
    <property type="project" value="TreeGrafter"/>
</dbReference>
<keyword evidence="5" id="KW-1185">Reference proteome</keyword>
<dbReference type="InterPro" id="IPR015590">
    <property type="entry name" value="Aldehyde_DH_dom"/>
</dbReference>
<feature type="non-terminal residue" evidence="4">
    <location>
        <position position="241"/>
    </location>
</feature>
<dbReference type="InterPro" id="IPR016163">
    <property type="entry name" value="Ald_DH_C"/>
</dbReference>
<keyword evidence="2" id="KW-0560">Oxidoreductase</keyword>
<dbReference type="AlphaFoldDB" id="A0A9P6LRN9"/>
<evidence type="ECO:0000256" key="2">
    <source>
        <dbReference type="ARBA" id="ARBA00023002"/>
    </source>
</evidence>
<dbReference type="Pfam" id="PF00171">
    <property type="entry name" value="Aldedh"/>
    <property type="match status" value="1"/>
</dbReference>
<dbReference type="OrthoDB" id="440325at2759"/>
<dbReference type="EMBL" id="JAAAHW010010785">
    <property type="protein sequence ID" value="KAF9922908.1"/>
    <property type="molecule type" value="Genomic_DNA"/>
</dbReference>
<evidence type="ECO:0000259" key="3">
    <source>
        <dbReference type="Pfam" id="PF00171"/>
    </source>
</evidence>
<dbReference type="PANTHER" id="PTHR43570">
    <property type="entry name" value="ALDEHYDE DEHYDROGENASE"/>
    <property type="match status" value="1"/>
</dbReference>
<protein>
    <submittedName>
        <fullName evidence="4">Aldehyde dehydrogenase 3, member A2</fullName>
    </submittedName>
</protein>
<dbReference type="InterPro" id="IPR016161">
    <property type="entry name" value="Ald_DH/histidinol_DH"/>
</dbReference>
<dbReference type="Proteomes" id="UP000749646">
    <property type="component" value="Unassembled WGS sequence"/>
</dbReference>
<dbReference type="PANTHER" id="PTHR43570:SF16">
    <property type="entry name" value="ALDEHYDE DEHYDROGENASE TYPE III, ISOFORM Q"/>
    <property type="match status" value="1"/>
</dbReference>
<name>A0A9P6LRN9_9FUNG</name>
<evidence type="ECO:0000256" key="1">
    <source>
        <dbReference type="ARBA" id="ARBA00009986"/>
    </source>
</evidence>